<evidence type="ECO:0000256" key="2">
    <source>
        <dbReference type="ARBA" id="ARBA00004651"/>
    </source>
</evidence>
<comment type="catalytic activity">
    <reaction evidence="9 10">
        <text>4 Fe(II)-[cytochrome c] + O2 + 8 H(+)(in) = 4 Fe(III)-[cytochrome c] + 2 H2O + 4 H(+)(out)</text>
        <dbReference type="Rhea" id="RHEA:11436"/>
        <dbReference type="Rhea" id="RHEA-COMP:10350"/>
        <dbReference type="Rhea" id="RHEA-COMP:14399"/>
        <dbReference type="ChEBI" id="CHEBI:15377"/>
        <dbReference type="ChEBI" id="CHEBI:15378"/>
        <dbReference type="ChEBI" id="CHEBI:15379"/>
        <dbReference type="ChEBI" id="CHEBI:29033"/>
        <dbReference type="ChEBI" id="CHEBI:29034"/>
        <dbReference type="EC" id="7.1.1.9"/>
    </reaction>
</comment>
<comment type="caution">
    <text evidence="12">The sequence shown here is derived from an EMBL/GenBank/DDBJ whole genome shotgun (WGS) entry which is preliminary data.</text>
</comment>
<feature type="transmembrane region" description="Helical" evidence="11">
    <location>
        <begin position="92"/>
        <end position="122"/>
    </location>
</feature>
<evidence type="ECO:0000256" key="3">
    <source>
        <dbReference type="ARBA" id="ARBA00006870"/>
    </source>
</evidence>
<dbReference type="EC" id="7.1.1.9" evidence="10"/>
<comment type="function">
    <text evidence="1 10">Part of cytochrome c oxidase, its function is unknown.</text>
</comment>
<evidence type="ECO:0000256" key="7">
    <source>
        <dbReference type="ARBA" id="ARBA00022989"/>
    </source>
</evidence>
<keyword evidence="6 10" id="KW-1278">Translocase</keyword>
<organism evidence="12 13">
    <name type="scientific">Motilibacter peucedani</name>
    <dbReference type="NCBI Taxonomy" id="598650"/>
    <lineage>
        <taxon>Bacteria</taxon>
        <taxon>Bacillati</taxon>
        <taxon>Actinomycetota</taxon>
        <taxon>Actinomycetes</taxon>
        <taxon>Motilibacterales</taxon>
        <taxon>Motilibacteraceae</taxon>
        <taxon>Motilibacter</taxon>
    </lineage>
</organism>
<dbReference type="GO" id="GO:0005886">
    <property type="term" value="C:plasma membrane"/>
    <property type="evidence" value="ECO:0007669"/>
    <property type="project" value="UniProtKB-SubCell"/>
</dbReference>
<dbReference type="OrthoDB" id="5244617at2"/>
<feature type="transmembrane region" description="Helical" evidence="11">
    <location>
        <begin position="32"/>
        <end position="51"/>
    </location>
</feature>
<reference evidence="12 13" key="1">
    <citation type="submission" date="2018-10" db="EMBL/GenBank/DDBJ databases">
        <title>Genomic Encyclopedia of Archaeal and Bacterial Type Strains, Phase II (KMG-II): from individual species to whole genera.</title>
        <authorList>
            <person name="Goeker M."/>
        </authorList>
    </citation>
    <scope>NUCLEOTIDE SEQUENCE [LARGE SCALE GENOMIC DNA]</scope>
    <source>
        <strain evidence="12 13">RP-AC37</strain>
    </source>
</reference>
<name>A0A420XPB7_9ACTN</name>
<dbReference type="InterPro" id="IPR021050">
    <property type="entry name" value="Cyt_c_oxidase_su4_actinobac"/>
</dbReference>
<comment type="subunit">
    <text evidence="10">Associates with subunits I, II and III to form cytochrome c oxidase.</text>
</comment>
<evidence type="ECO:0000256" key="9">
    <source>
        <dbReference type="ARBA" id="ARBA00047816"/>
    </source>
</evidence>
<dbReference type="EMBL" id="RBWV01000012">
    <property type="protein sequence ID" value="RKS74038.1"/>
    <property type="molecule type" value="Genomic_DNA"/>
</dbReference>
<dbReference type="GO" id="GO:0004129">
    <property type="term" value="F:cytochrome-c oxidase activity"/>
    <property type="evidence" value="ECO:0007669"/>
    <property type="project" value="UniProtKB-EC"/>
</dbReference>
<evidence type="ECO:0000256" key="10">
    <source>
        <dbReference type="PIRNR" id="PIRNR017385"/>
    </source>
</evidence>
<comment type="subcellular location">
    <subcellularLocation>
        <location evidence="2">Cell membrane</location>
        <topology evidence="2">Multi-pass membrane protein</topology>
    </subcellularLocation>
</comment>
<keyword evidence="7 11" id="KW-1133">Transmembrane helix</keyword>
<protein>
    <recommendedName>
        <fullName evidence="10">Cytochrome c oxidase polypeptide 4</fullName>
        <ecNumber evidence="10">7.1.1.9</ecNumber>
    </recommendedName>
    <alternativeName>
        <fullName evidence="10">Cytochrome aa3 subunit 4</fullName>
    </alternativeName>
    <alternativeName>
        <fullName evidence="10">Cytochrome c oxidase polypeptide IV</fullName>
    </alternativeName>
</protein>
<gene>
    <name evidence="12" type="ORF">CLV35_2537</name>
</gene>
<dbReference type="Pfam" id="PF12270">
    <property type="entry name" value="Cyt_c_ox_IV"/>
    <property type="match status" value="1"/>
</dbReference>
<keyword evidence="8 10" id="KW-0472">Membrane</keyword>
<evidence type="ECO:0000256" key="1">
    <source>
        <dbReference type="ARBA" id="ARBA00002536"/>
    </source>
</evidence>
<evidence type="ECO:0000256" key="11">
    <source>
        <dbReference type="SAM" id="Phobius"/>
    </source>
</evidence>
<dbReference type="AlphaFoldDB" id="A0A420XPB7"/>
<dbReference type="GO" id="GO:0022900">
    <property type="term" value="P:electron transport chain"/>
    <property type="evidence" value="ECO:0007669"/>
    <property type="project" value="InterPro"/>
</dbReference>
<evidence type="ECO:0000313" key="12">
    <source>
        <dbReference type="EMBL" id="RKS74038.1"/>
    </source>
</evidence>
<keyword evidence="4 10" id="KW-1003">Cell membrane</keyword>
<accession>A0A420XPB7</accession>
<evidence type="ECO:0000256" key="4">
    <source>
        <dbReference type="ARBA" id="ARBA00022475"/>
    </source>
</evidence>
<comment type="similarity">
    <text evidence="3 10">Belongs to the cytochrome c oxidase bacterial subunit CtaF family.</text>
</comment>
<dbReference type="PIRSF" id="PIRSF017385">
    <property type="entry name" value="CtaF"/>
    <property type="match status" value="1"/>
</dbReference>
<proteinExistence type="inferred from homology"/>
<dbReference type="RefSeq" id="WP_121193809.1">
    <property type="nucleotide sequence ID" value="NZ_RBWV01000012.1"/>
</dbReference>
<keyword evidence="5 11" id="KW-0812">Transmembrane</keyword>
<dbReference type="Proteomes" id="UP000281955">
    <property type="component" value="Unassembled WGS sequence"/>
</dbReference>
<keyword evidence="13" id="KW-1185">Reference proteome</keyword>
<sequence>MKVEGLIFASGVVFFTILAIVYGVITGDPTGTTALAFTAGLAALVGFYTLFTGHRIGARPEDRLDAEIEENAGELGFFSPGSPWPLALGASVAVVALGLVFGWWLVGMGVIFLGYSVLGLIFEYYRGEHAH</sequence>
<evidence type="ECO:0000256" key="5">
    <source>
        <dbReference type="ARBA" id="ARBA00022692"/>
    </source>
</evidence>
<evidence type="ECO:0000256" key="8">
    <source>
        <dbReference type="ARBA" id="ARBA00023136"/>
    </source>
</evidence>
<evidence type="ECO:0000313" key="13">
    <source>
        <dbReference type="Proteomes" id="UP000281955"/>
    </source>
</evidence>
<dbReference type="InParanoid" id="A0A420XPB7"/>
<feature type="transmembrane region" description="Helical" evidence="11">
    <location>
        <begin position="6"/>
        <end position="25"/>
    </location>
</feature>
<evidence type="ECO:0000256" key="6">
    <source>
        <dbReference type="ARBA" id="ARBA00022967"/>
    </source>
</evidence>